<dbReference type="PANTHER" id="PTHR43362">
    <property type="entry name" value="MANNITOL DEHYDROGENASE DSF1-RELATED"/>
    <property type="match status" value="1"/>
</dbReference>
<comment type="caution">
    <text evidence="3">The sequence shown here is derived from an EMBL/GenBank/DDBJ whole genome shotgun (WGS) entry which is preliminary data.</text>
</comment>
<dbReference type="SUPFAM" id="SSF51556">
    <property type="entry name" value="Metallo-dependent hydrolases"/>
    <property type="match status" value="1"/>
</dbReference>
<keyword evidence="4" id="KW-1185">Reference proteome</keyword>
<dbReference type="InterPro" id="IPR032466">
    <property type="entry name" value="Metal_Hydrolase"/>
</dbReference>
<name>A0AAD3H6G3_9STRA</name>
<feature type="domain" description="Mannitol dehydrogenase N-terminal" evidence="2">
    <location>
        <begin position="90"/>
        <end position="211"/>
    </location>
</feature>
<dbReference type="EMBL" id="BLLK01000045">
    <property type="protein sequence ID" value="GFH52382.1"/>
    <property type="molecule type" value="Genomic_DNA"/>
</dbReference>
<proteinExistence type="predicted"/>
<reference evidence="3 4" key="1">
    <citation type="journal article" date="2021" name="Sci. Rep.">
        <title>The genome of the diatom Chaetoceros tenuissimus carries an ancient integrated fragment of an extant virus.</title>
        <authorList>
            <person name="Hongo Y."/>
            <person name="Kimura K."/>
            <person name="Takaki Y."/>
            <person name="Yoshida Y."/>
            <person name="Baba S."/>
            <person name="Kobayashi G."/>
            <person name="Nagasaki K."/>
            <person name="Hano T."/>
            <person name="Tomaru Y."/>
        </authorList>
    </citation>
    <scope>NUCLEOTIDE SEQUENCE [LARGE SCALE GENOMIC DNA]</scope>
    <source>
        <strain evidence="3 4">NIES-3715</strain>
    </source>
</reference>
<keyword evidence="1" id="KW-0560">Oxidoreductase</keyword>
<evidence type="ECO:0000313" key="4">
    <source>
        <dbReference type="Proteomes" id="UP001054902"/>
    </source>
</evidence>
<dbReference type="GO" id="GO:0016616">
    <property type="term" value="F:oxidoreductase activity, acting on the CH-OH group of donors, NAD or NADP as acceptor"/>
    <property type="evidence" value="ECO:0007669"/>
    <property type="project" value="TreeGrafter"/>
</dbReference>
<dbReference type="InterPro" id="IPR036291">
    <property type="entry name" value="NAD(P)-bd_dom_sf"/>
</dbReference>
<evidence type="ECO:0000256" key="1">
    <source>
        <dbReference type="ARBA" id="ARBA00023002"/>
    </source>
</evidence>
<dbReference type="SUPFAM" id="SSF51735">
    <property type="entry name" value="NAD(P)-binding Rossmann-fold domains"/>
    <property type="match status" value="1"/>
</dbReference>
<sequence>MTSSLFSTDKTQIDSICIGSGRFLRAVLVPALIASNMKPIIVQTRGTSFMKYCQSRCPSSGSFDYLTYEVDTVEFDGKTVTQEIKCYGASSLGTQEGKQDVMNLIQDMNDIKLIGVGVTEAGLANSSTQAVLDLYEILSLIATRMLQNELKCSNPNGKLCVVNTDNVSYNGDTIRKFMMELVAKSGNEDLEIFFKDMIVFHNSMVDRITSQREGSNGLVPRAEPTPAKALVIEDLGADLPVELLDENIQNDYGVVVRSQAGQLDADIALKLRVANGTHTAAAHVMALCKLLMTDVLSTPDGEANHENAKLLMKYLDSFFHDQICKGVVVTQSFSATADDAEYVYKDWRARLIHAYFGLSTFFITQNGAAKGGIRIAPTVADLVRSGKQVSCSTIFSLAAILRFFTPAQPGSAKNGIYRGWLDGANRNSVNIEKPTNGNKSATVYADGLSYDLENGWYEFRCGCNIIEESLFSEEKPLPELLGSFPTTQQPAYYEKIVSAYLMKEDGGDLSSIANHPCTKHAYATIVKAISSVYARMIAGDGMLDILRGMSLEDNCEVLLDGPLVHDDLRPLKYQTPAISDNSQLLKVSIGDDHEAIRALVYSEVASTIAIDLHTHLLPPTHGALCLYGIDELLTYHYLVAEYFMTAPPSVTPEKFYSLSKQKQADMIWKALFVDATPISEACKGVVTTLESLGLKEELQTRDLEGIRKYFRQYRDEGIDGAEKYSSLAYEKAGISYAVMTNIPFDPLEAAHWKPKPKDYSKNYRSALRVDPLLAGDTKTVMNALAASGYDKTIEGAKQYLHDWIDIMKPEYMMASTPHNFVFDGDIEPSMKKIKRGVNEEAMKEPFAFTDMTNSNCDTTCEATDGLASVINENHDFLSEVLMKVCEERDLPIALKIGAHRNLNPELRQAGDGVVAFADASMLARLCSTFPKVRFLATFLSRTNQHEACVIANKFSNLHIYGCWWYCNNPSIIEEITKMRVEMLSTAFTAQHSDCRVLDQLLYKWPHSRAVIANVLSKEYIKLIESGWSMTRADLRRDVKNLFGGSYEKFMAKSFV</sequence>
<organism evidence="3 4">
    <name type="scientific">Chaetoceros tenuissimus</name>
    <dbReference type="NCBI Taxonomy" id="426638"/>
    <lineage>
        <taxon>Eukaryota</taxon>
        <taxon>Sar</taxon>
        <taxon>Stramenopiles</taxon>
        <taxon>Ochrophyta</taxon>
        <taxon>Bacillariophyta</taxon>
        <taxon>Coscinodiscophyceae</taxon>
        <taxon>Chaetocerotophycidae</taxon>
        <taxon>Chaetocerotales</taxon>
        <taxon>Chaetocerotaceae</taxon>
        <taxon>Chaetoceros</taxon>
    </lineage>
</organism>
<dbReference type="Gene3D" id="1.10.2020.10">
    <property type="entry name" value="uronate isomerase, domain 2, chain A"/>
    <property type="match status" value="1"/>
</dbReference>
<dbReference type="InterPro" id="IPR013328">
    <property type="entry name" value="6PGD_dom2"/>
</dbReference>
<dbReference type="Gene3D" id="3.20.20.140">
    <property type="entry name" value="Metal-dependent hydrolases"/>
    <property type="match status" value="1"/>
</dbReference>
<protein>
    <recommendedName>
        <fullName evidence="2">Mannitol dehydrogenase N-terminal domain-containing protein</fullName>
    </recommendedName>
</protein>
<dbReference type="PANTHER" id="PTHR43362:SF1">
    <property type="entry name" value="MANNITOL DEHYDROGENASE 2-RELATED"/>
    <property type="match status" value="1"/>
</dbReference>
<evidence type="ECO:0000259" key="2">
    <source>
        <dbReference type="Pfam" id="PF01232"/>
    </source>
</evidence>
<dbReference type="InterPro" id="IPR013131">
    <property type="entry name" value="Mannitol_DH_N"/>
</dbReference>
<gene>
    <name evidence="3" type="ORF">CTEN210_08858</name>
</gene>
<dbReference type="AlphaFoldDB" id="A0AAD3H6G3"/>
<accession>A0AAD3H6G3</accession>
<dbReference type="Pfam" id="PF01232">
    <property type="entry name" value="Mannitol_dh"/>
    <property type="match status" value="1"/>
</dbReference>
<dbReference type="InterPro" id="IPR050988">
    <property type="entry name" value="Mannitol_DH/Oxidoreductase"/>
</dbReference>
<dbReference type="Gene3D" id="3.40.50.720">
    <property type="entry name" value="NAD(P)-binding Rossmann-like Domain"/>
    <property type="match status" value="1"/>
</dbReference>
<dbReference type="Proteomes" id="UP001054902">
    <property type="component" value="Unassembled WGS sequence"/>
</dbReference>
<dbReference type="Gene3D" id="1.10.1040.10">
    <property type="entry name" value="N-(1-d-carboxylethyl)-l-norvaline Dehydrogenase, domain 2"/>
    <property type="match status" value="1"/>
</dbReference>
<evidence type="ECO:0000313" key="3">
    <source>
        <dbReference type="EMBL" id="GFH52382.1"/>
    </source>
</evidence>